<dbReference type="Pfam" id="PF05725">
    <property type="entry name" value="FNIP"/>
    <property type="match status" value="4"/>
</dbReference>
<dbReference type="PaxDb" id="44689-DDB0189525"/>
<gene>
    <name evidence="2" type="ORF">DDB_G0267762</name>
</gene>
<accession>Q55G96</accession>
<dbReference type="PhylomeDB" id="Q55G96"/>
<proteinExistence type="predicted"/>
<keyword evidence="1" id="KW-0677">Repeat</keyword>
<dbReference type="KEGG" id="ddi:DDB_G0267762"/>
<protein>
    <recommendedName>
        <fullName evidence="4">FNIP repeat-containing protein</fullName>
    </recommendedName>
</protein>
<dbReference type="InterPro" id="IPR051251">
    <property type="entry name" value="STK_FNIP-Repeat"/>
</dbReference>
<evidence type="ECO:0008006" key="4">
    <source>
        <dbReference type="Google" id="ProtNLM"/>
    </source>
</evidence>
<dbReference type="FunCoup" id="Q55G96">
    <property type="interactions" value="3"/>
</dbReference>
<dbReference type="InterPro" id="IPR008615">
    <property type="entry name" value="FNIP"/>
</dbReference>
<dbReference type="InParanoid" id="Q55G96"/>
<dbReference type="VEuPathDB" id="AmoebaDB:DDB_G0267762"/>
<dbReference type="PANTHER" id="PTHR32134">
    <property type="entry name" value="FNIP REPEAT-CONTAINING PROTEIN"/>
    <property type="match status" value="1"/>
</dbReference>
<dbReference type="HOGENOM" id="CLU_029080_1_0_1"/>
<dbReference type="PANTHER" id="PTHR32134:SF92">
    <property type="entry name" value="FNIP REPEAT-CONTAINING PROTEIN"/>
    <property type="match status" value="1"/>
</dbReference>
<evidence type="ECO:0000256" key="1">
    <source>
        <dbReference type="ARBA" id="ARBA00022737"/>
    </source>
</evidence>
<evidence type="ECO:0000313" key="3">
    <source>
        <dbReference type="Proteomes" id="UP000002195"/>
    </source>
</evidence>
<comment type="caution">
    <text evidence="2">The sequence shown here is derived from an EMBL/GenBank/DDBJ whole genome shotgun (WGS) entry which is preliminary data.</text>
</comment>
<reference evidence="2 3" key="1">
    <citation type="journal article" date="2005" name="Nature">
        <title>The genome of the social amoeba Dictyostelium discoideum.</title>
        <authorList>
            <consortium name="The Dictyostelium discoideum Sequencing Consortium"/>
            <person name="Eichinger L."/>
            <person name="Pachebat J.A."/>
            <person name="Glockner G."/>
            <person name="Rajandream M.A."/>
            <person name="Sucgang R."/>
            <person name="Berriman M."/>
            <person name="Song J."/>
            <person name="Olsen R."/>
            <person name="Szafranski K."/>
            <person name="Xu Q."/>
            <person name="Tunggal B."/>
            <person name="Kummerfeld S."/>
            <person name="Madera M."/>
            <person name="Konfortov B.A."/>
            <person name="Rivero F."/>
            <person name="Bankier A.T."/>
            <person name="Lehmann R."/>
            <person name="Hamlin N."/>
            <person name="Davies R."/>
            <person name="Gaudet P."/>
            <person name="Fey P."/>
            <person name="Pilcher K."/>
            <person name="Chen G."/>
            <person name="Saunders D."/>
            <person name="Sodergren E."/>
            <person name="Davis P."/>
            <person name="Kerhornou A."/>
            <person name="Nie X."/>
            <person name="Hall N."/>
            <person name="Anjard C."/>
            <person name="Hemphill L."/>
            <person name="Bason N."/>
            <person name="Farbrother P."/>
            <person name="Desany B."/>
            <person name="Just E."/>
            <person name="Morio T."/>
            <person name="Rost R."/>
            <person name="Churcher C."/>
            <person name="Cooper J."/>
            <person name="Haydock S."/>
            <person name="van Driessche N."/>
            <person name="Cronin A."/>
            <person name="Goodhead I."/>
            <person name="Muzny D."/>
            <person name="Mourier T."/>
            <person name="Pain A."/>
            <person name="Lu M."/>
            <person name="Harper D."/>
            <person name="Lindsay R."/>
            <person name="Hauser H."/>
            <person name="James K."/>
            <person name="Quiles M."/>
            <person name="Madan Babu M."/>
            <person name="Saito T."/>
            <person name="Buchrieser C."/>
            <person name="Wardroper A."/>
            <person name="Felder M."/>
            <person name="Thangavelu M."/>
            <person name="Johnson D."/>
            <person name="Knights A."/>
            <person name="Loulseged H."/>
            <person name="Mungall K."/>
            <person name="Oliver K."/>
            <person name="Price C."/>
            <person name="Quail M.A."/>
            <person name="Urushihara H."/>
            <person name="Hernandez J."/>
            <person name="Rabbinowitsch E."/>
            <person name="Steffen D."/>
            <person name="Sanders M."/>
            <person name="Ma J."/>
            <person name="Kohara Y."/>
            <person name="Sharp S."/>
            <person name="Simmonds M."/>
            <person name="Spiegler S."/>
            <person name="Tivey A."/>
            <person name="Sugano S."/>
            <person name="White B."/>
            <person name="Walker D."/>
            <person name="Woodward J."/>
            <person name="Winckler T."/>
            <person name="Tanaka Y."/>
            <person name="Shaulsky G."/>
            <person name="Schleicher M."/>
            <person name="Weinstock G."/>
            <person name="Rosenthal A."/>
            <person name="Cox E.C."/>
            <person name="Chisholm R.L."/>
            <person name="Gibbs R."/>
            <person name="Loomis W.F."/>
            <person name="Platzer M."/>
            <person name="Kay R.R."/>
            <person name="Williams J."/>
            <person name="Dear P.H."/>
            <person name="Noegel A.A."/>
            <person name="Barrell B."/>
            <person name="Kuspa A."/>
        </authorList>
    </citation>
    <scope>NUCLEOTIDE SEQUENCE [LARGE SCALE GENOMIC DNA]</scope>
    <source>
        <strain evidence="2 3">AX4</strain>
    </source>
</reference>
<dbReference type="AlphaFoldDB" id="Q55G96"/>
<name>Q55G96_DICDI</name>
<keyword evidence="3" id="KW-1185">Reference proteome</keyword>
<dbReference type="GeneID" id="8616094"/>
<dbReference type="RefSeq" id="XP_647288.1">
    <property type="nucleotide sequence ID" value="XM_642196.1"/>
</dbReference>
<dbReference type="dictyBase" id="DDB_G0267762"/>
<dbReference type="SMR" id="Q55G96"/>
<dbReference type="Proteomes" id="UP000002195">
    <property type="component" value="Unassembled WGS sequence"/>
</dbReference>
<sequence>MNEIEIDVSDNDDDVNSLLFFKIWRNCVLKNLIFKYLIMFNLFSFSVDVNFSQQQFLKDNKQFIKSLFIKFVDIKKEEISEKLNNLPNYIESISLYQPNNIRNSFNLCENLPPVTHLIFNVYNQPDIPLVSSTNNSLSIFSNLTILEFSSIFNQEIGVNILPISLRKLKFGTYFNKELNENVLPKFLKVIIFGHSFNQSIKNLPNSIEQIKFSSNSSFKHEIGSNELPQSLKKLTLPRDYNMCLIKSGTTLPNKLEKLKITNLRTQPFAYFNDWRMKHLQLKVYNKNGNLSTNQEISNLLKLNDSNIDIISMIPPSVTNLTIFYNSFHGQFQAPPQPQLLSSQFSSLNLNATTPIFLFYWIFEKSSKLFLNKFQSIKSIKVNIIESDYKLDYHSQTCLKNLIKLDLSEFYYKSYTKPVKDFKVFTNLKCLRIGNYNSTITSNTLPQQLELLELGLEFKQPVHKKWLPISIKHIIILNDETPISINSLPPNSLESIWISNKHYQLNNNCFKFLLPLIGKLNIVESELINKIFNKIFKKKYEFNLY</sequence>
<evidence type="ECO:0000313" key="2">
    <source>
        <dbReference type="EMBL" id="EAL73334.1"/>
    </source>
</evidence>
<dbReference type="EMBL" id="AAFI02000003">
    <property type="protein sequence ID" value="EAL73334.1"/>
    <property type="molecule type" value="Genomic_DNA"/>
</dbReference>
<organism evidence="2 3">
    <name type="scientific">Dictyostelium discoideum</name>
    <name type="common">Social amoeba</name>
    <dbReference type="NCBI Taxonomy" id="44689"/>
    <lineage>
        <taxon>Eukaryota</taxon>
        <taxon>Amoebozoa</taxon>
        <taxon>Evosea</taxon>
        <taxon>Eumycetozoa</taxon>
        <taxon>Dictyostelia</taxon>
        <taxon>Dictyosteliales</taxon>
        <taxon>Dictyosteliaceae</taxon>
        <taxon>Dictyostelium</taxon>
    </lineage>
</organism>